<organism evidence="1 2">
    <name type="scientific">Nocardioides ginsengisoli</name>
    <dbReference type="NCBI Taxonomy" id="363868"/>
    <lineage>
        <taxon>Bacteria</taxon>
        <taxon>Bacillati</taxon>
        <taxon>Actinomycetota</taxon>
        <taxon>Actinomycetes</taxon>
        <taxon>Propionibacteriales</taxon>
        <taxon>Nocardioidaceae</taxon>
        <taxon>Nocardioides</taxon>
    </lineage>
</organism>
<name>A0ABW3VZZ4_9ACTN</name>
<dbReference type="InterPro" id="IPR024079">
    <property type="entry name" value="MetalloPept_cat_dom_sf"/>
</dbReference>
<dbReference type="Gene3D" id="3.40.390.10">
    <property type="entry name" value="Collagenase (Catalytic Domain)"/>
    <property type="match status" value="1"/>
</dbReference>
<evidence type="ECO:0000313" key="2">
    <source>
        <dbReference type="Proteomes" id="UP001597229"/>
    </source>
</evidence>
<sequence length="131" mass="14341">MAQTVVDTREDPCGAATDIVFRQVDLGPSTLGDTKCLKRNDVNRCDQWRIRVNVNLIDATATNSGSEIRHTLCHEIGHTVGLWHYGFGDPYTGPADRNGADNCLMSGLADGGQPWTRSYGPHDIVAVNTNW</sequence>
<dbReference type="RefSeq" id="WP_367918806.1">
    <property type="nucleotide sequence ID" value="NZ_BAABAC010000015.1"/>
</dbReference>
<protein>
    <recommendedName>
        <fullName evidence="3">Peptidase M10 metallopeptidase domain-containing protein</fullName>
    </recommendedName>
</protein>
<evidence type="ECO:0000313" key="1">
    <source>
        <dbReference type="EMBL" id="MFD1247778.1"/>
    </source>
</evidence>
<keyword evidence="2" id="KW-1185">Reference proteome</keyword>
<dbReference type="Proteomes" id="UP001597229">
    <property type="component" value="Unassembled WGS sequence"/>
</dbReference>
<comment type="caution">
    <text evidence="1">The sequence shown here is derived from an EMBL/GenBank/DDBJ whole genome shotgun (WGS) entry which is preliminary data.</text>
</comment>
<dbReference type="SUPFAM" id="SSF55486">
    <property type="entry name" value="Metalloproteases ('zincins'), catalytic domain"/>
    <property type="match status" value="1"/>
</dbReference>
<evidence type="ECO:0008006" key="3">
    <source>
        <dbReference type="Google" id="ProtNLM"/>
    </source>
</evidence>
<reference evidence="2" key="1">
    <citation type="journal article" date="2019" name="Int. J. Syst. Evol. Microbiol.">
        <title>The Global Catalogue of Microorganisms (GCM) 10K type strain sequencing project: providing services to taxonomists for standard genome sequencing and annotation.</title>
        <authorList>
            <consortium name="The Broad Institute Genomics Platform"/>
            <consortium name="The Broad Institute Genome Sequencing Center for Infectious Disease"/>
            <person name="Wu L."/>
            <person name="Ma J."/>
        </authorList>
    </citation>
    <scope>NUCLEOTIDE SEQUENCE [LARGE SCALE GENOMIC DNA]</scope>
    <source>
        <strain evidence="2">CCUG 52478</strain>
    </source>
</reference>
<gene>
    <name evidence="1" type="ORF">ACFQ3F_08255</name>
</gene>
<proteinExistence type="predicted"/>
<dbReference type="EMBL" id="JBHTLX010000009">
    <property type="protein sequence ID" value="MFD1247778.1"/>
    <property type="molecule type" value="Genomic_DNA"/>
</dbReference>
<accession>A0ABW3VZZ4</accession>